<name>A0ABV8CDP7_9GAMM</name>
<evidence type="ECO:0000313" key="2">
    <source>
        <dbReference type="Proteomes" id="UP001595758"/>
    </source>
</evidence>
<proteinExistence type="predicted"/>
<comment type="caution">
    <text evidence="1">The sequence shown here is derived from an EMBL/GenBank/DDBJ whole genome shotgun (WGS) entry which is preliminary data.</text>
</comment>
<dbReference type="RefSeq" id="WP_382341439.1">
    <property type="nucleotide sequence ID" value="NZ_JBHSAB010000004.1"/>
</dbReference>
<dbReference type="Proteomes" id="UP001595758">
    <property type="component" value="Unassembled WGS sequence"/>
</dbReference>
<accession>A0ABV8CDP7</accession>
<dbReference type="EMBL" id="JBHSAB010000004">
    <property type="protein sequence ID" value="MFC3908297.1"/>
    <property type="molecule type" value="Genomic_DNA"/>
</dbReference>
<reference evidence="2" key="1">
    <citation type="journal article" date="2019" name="Int. J. Syst. Evol. Microbiol.">
        <title>The Global Catalogue of Microorganisms (GCM) 10K type strain sequencing project: providing services to taxonomists for standard genome sequencing and annotation.</title>
        <authorList>
            <consortium name="The Broad Institute Genomics Platform"/>
            <consortium name="The Broad Institute Genome Sequencing Center for Infectious Disease"/>
            <person name="Wu L."/>
            <person name="Ma J."/>
        </authorList>
    </citation>
    <scope>NUCLEOTIDE SEQUENCE [LARGE SCALE GENOMIC DNA]</scope>
    <source>
        <strain evidence="2">CCUG 59858</strain>
    </source>
</reference>
<evidence type="ECO:0000313" key="1">
    <source>
        <dbReference type="EMBL" id="MFC3908297.1"/>
    </source>
</evidence>
<gene>
    <name evidence="1" type="ORF">ACFORL_04310</name>
</gene>
<protein>
    <submittedName>
        <fullName evidence="1">Uncharacterized protein</fullName>
    </submittedName>
</protein>
<keyword evidence="2" id="KW-1185">Reference proteome</keyword>
<sequence>MKTKLNDKSVTEKVLVDLERGGRPFILEHYEGTEEIPKLWLFHDMSTYSYILVRRVYNGDKKVRSFNHIVIDDSLSHSMIEGGFAQAIKKIGEGKCFSWQSNGNFTQLDKCNMPHC</sequence>
<organism evidence="1 2">
    <name type="scientific">Legionella dresdenensis</name>
    <dbReference type="NCBI Taxonomy" id="450200"/>
    <lineage>
        <taxon>Bacteria</taxon>
        <taxon>Pseudomonadati</taxon>
        <taxon>Pseudomonadota</taxon>
        <taxon>Gammaproteobacteria</taxon>
        <taxon>Legionellales</taxon>
        <taxon>Legionellaceae</taxon>
        <taxon>Legionella</taxon>
    </lineage>
</organism>